<reference evidence="7" key="1">
    <citation type="submission" date="2020-05" db="EMBL/GenBank/DDBJ databases">
        <authorList>
            <person name="Chiriac C."/>
            <person name="Salcher M."/>
            <person name="Ghai R."/>
            <person name="Kavagutti S V."/>
        </authorList>
    </citation>
    <scope>NUCLEOTIDE SEQUENCE</scope>
</reference>
<keyword evidence="3" id="KW-0378">Hydrolase</keyword>
<dbReference type="InterPro" id="IPR000064">
    <property type="entry name" value="NLP_P60_dom"/>
</dbReference>
<evidence type="ECO:0000259" key="6">
    <source>
        <dbReference type="PROSITE" id="PS51935"/>
    </source>
</evidence>
<organism evidence="7">
    <name type="scientific">freshwater metagenome</name>
    <dbReference type="NCBI Taxonomy" id="449393"/>
    <lineage>
        <taxon>unclassified sequences</taxon>
        <taxon>metagenomes</taxon>
        <taxon>ecological metagenomes</taxon>
    </lineage>
</organism>
<feature type="coiled-coil region" evidence="5">
    <location>
        <begin position="158"/>
        <end position="185"/>
    </location>
</feature>
<dbReference type="PROSITE" id="PS51935">
    <property type="entry name" value="NLPC_P60"/>
    <property type="match status" value="1"/>
</dbReference>
<evidence type="ECO:0000313" key="7">
    <source>
        <dbReference type="EMBL" id="CAB4559261.1"/>
    </source>
</evidence>
<dbReference type="AlphaFoldDB" id="A0A6J6D5M5"/>
<keyword evidence="4" id="KW-0788">Thiol protease</keyword>
<keyword evidence="5" id="KW-0175">Coiled coil</keyword>
<accession>A0A6J6D5M5</accession>
<dbReference type="SUPFAM" id="SSF54001">
    <property type="entry name" value="Cysteine proteinases"/>
    <property type="match status" value="1"/>
</dbReference>
<dbReference type="Gene3D" id="3.90.1720.10">
    <property type="entry name" value="endopeptidase domain like (from Nostoc punctiforme)"/>
    <property type="match status" value="1"/>
</dbReference>
<gene>
    <name evidence="7" type="ORF">UFOPK1650_00045</name>
</gene>
<comment type="similarity">
    <text evidence="1">Belongs to the peptidase C40 family.</text>
</comment>
<dbReference type="PANTHER" id="PTHR47053:SF1">
    <property type="entry name" value="MUREIN DD-ENDOPEPTIDASE MEPH-RELATED"/>
    <property type="match status" value="1"/>
</dbReference>
<protein>
    <submittedName>
        <fullName evidence="7">Unannotated protein</fullName>
    </submittedName>
</protein>
<dbReference type="GO" id="GO:0006508">
    <property type="term" value="P:proteolysis"/>
    <property type="evidence" value="ECO:0007669"/>
    <property type="project" value="UniProtKB-KW"/>
</dbReference>
<feature type="coiled-coil region" evidence="5">
    <location>
        <begin position="42"/>
        <end position="76"/>
    </location>
</feature>
<dbReference type="EMBL" id="CAEZTJ010000002">
    <property type="protein sequence ID" value="CAB4559261.1"/>
    <property type="molecule type" value="Genomic_DNA"/>
</dbReference>
<evidence type="ECO:0000256" key="2">
    <source>
        <dbReference type="ARBA" id="ARBA00022670"/>
    </source>
</evidence>
<keyword evidence="2" id="KW-0645">Protease</keyword>
<proteinExistence type="inferred from homology"/>
<evidence type="ECO:0000256" key="1">
    <source>
        <dbReference type="ARBA" id="ARBA00007074"/>
    </source>
</evidence>
<dbReference type="PANTHER" id="PTHR47053">
    <property type="entry name" value="MUREIN DD-ENDOPEPTIDASE MEPH-RELATED"/>
    <property type="match status" value="1"/>
</dbReference>
<evidence type="ECO:0000256" key="3">
    <source>
        <dbReference type="ARBA" id="ARBA00022801"/>
    </source>
</evidence>
<dbReference type="GO" id="GO:0008234">
    <property type="term" value="F:cysteine-type peptidase activity"/>
    <property type="evidence" value="ECO:0007669"/>
    <property type="project" value="UniProtKB-KW"/>
</dbReference>
<evidence type="ECO:0000256" key="5">
    <source>
        <dbReference type="SAM" id="Coils"/>
    </source>
</evidence>
<dbReference type="Pfam" id="PF00877">
    <property type="entry name" value="NLPC_P60"/>
    <property type="match status" value="1"/>
</dbReference>
<sequence>MLRSRGTLVLALVLAASLASPAQAKPTIEEVRAQVIMLQEDAAEAAEGAQAAKVQLANLKKQLSSVQAEEADQKASLERLRQSLGAIANSQYMSGGLSDSLELLFSQDPTLYLSAAGSLEAVTRRKSAQLRKYAVAKQRLEATSITVEQKVRIVAATEARYRKQAALAQSKLKEAQALLNKLRKEDRARLAALNKKEQDEAQRRSLAAARGLNSVSGRAGIALRYAMNQIGDNYVFGAAGPTRWDCSGLTMRAFQSAGVSLPHSSRAQFNRGKSVARSALKPGDLIFFGRPISHVGIYLGGNKMVHAPRPGARVQVATFGAWFGRKPYVGARRL</sequence>
<evidence type="ECO:0000256" key="4">
    <source>
        <dbReference type="ARBA" id="ARBA00022807"/>
    </source>
</evidence>
<dbReference type="InterPro" id="IPR051202">
    <property type="entry name" value="Peptidase_C40"/>
</dbReference>
<name>A0A6J6D5M5_9ZZZZ</name>
<feature type="domain" description="NlpC/P60" evidence="6">
    <location>
        <begin position="216"/>
        <end position="334"/>
    </location>
</feature>
<dbReference type="InterPro" id="IPR038765">
    <property type="entry name" value="Papain-like_cys_pep_sf"/>
</dbReference>